<feature type="domain" description="MCM C-terminal" evidence="2">
    <location>
        <begin position="276"/>
        <end position="327"/>
    </location>
</feature>
<sequence length="343" mass="39300">MLFSDRPKKSRKDLYDREKELQEIIDAIEKDSPLILLLGIRRIGKTSVLNVAIKESGISSIILDLRSLRKNYSRGELYSLLARSLPRDQKVLELLKGLRGIKILGNEVEISWKGRDSLSIAELFDRLNLRRIVIAMDEAQNLRGPLSEEVKNAIAHAYDYDDKITFILTGSEVGTLLDFLRIDDPSSPLYGRHAVEVNLQRFDEANSKEFLRKGFEELGAKVSEREIHKAYELFDGIVGWLSLFGLDYSRKRDFDEIKEMAINISLAELKSLEGLSHRYLIVLKCIADGENTWSKVERCLMQKEKGSISTRTLSSILRNLEKMSIIKDYAFLDPVYKEASKRL</sequence>
<dbReference type="Gene3D" id="1.10.10.10">
    <property type="entry name" value="Winged helix-like DNA-binding domain superfamily/Winged helix DNA-binding domain"/>
    <property type="match status" value="1"/>
</dbReference>
<dbReference type="InterPro" id="IPR027417">
    <property type="entry name" value="P-loop_NTPase"/>
</dbReference>
<dbReference type="GO" id="GO:0005524">
    <property type="term" value="F:ATP binding"/>
    <property type="evidence" value="ECO:0007669"/>
    <property type="project" value="InterPro"/>
</dbReference>
<dbReference type="SUPFAM" id="SSF52540">
    <property type="entry name" value="P-loop containing nucleoside triphosphate hydrolases"/>
    <property type="match status" value="1"/>
</dbReference>
<evidence type="ECO:0000259" key="1">
    <source>
        <dbReference type="Pfam" id="PF01637"/>
    </source>
</evidence>
<accession>A0A031LQE4</accession>
<dbReference type="PANTHER" id="PTHR34301:SF8">
    <property type="entry name" value="ATPASE DOMAIN-CONTAINING PROTEIN"/>
    <property type="match status" value="1"/>
</dbReference>
<proteinExistence type="predicted"/>
<reference evidence="3 4" key="1">
    <citation type="submission" date="2014-03" db="EMBL/GenBank/DDBJ databases">
        <title>Draft genome sequence of the novel thermoacidophilic archaea Acidianus copahuensis ALE1 strain, isolated from Copahue volcanic area in Neuquen Argentina.</title>
        <authorList>
            <person name="Urbieta M.S."/>
            <person name="Rascovan N."/>
            <person name="Castro C."/>
            <person name="Revale S."/>
            <person name="Giaveno M.A."/>
            <person name="Vazquez M.P."/>
            <person name="Donati E.R."/>
        </authorList>
    </citation>
    <scope>NUCLEOTIDE SEQUENCE [LARGE SCALE GENOMIC DNA]</scope>
    <source>
        <strain evidence="3 4">ALE1</strain>
    </source>
</reference>
<dbReference type="Gene3D" id="1.10.8.60">
    <property type="match status" value="1"/>
</dbReference>
<dbReference type="InterPro" id="IPR011579">
    <property type="entry name" value="ATPase_dom"/>
</dbReference>
<dbReference type="PANTHER" id="PTHR34301">
    <property type="entry name" value="DNA-BINDING PROTEIN-RELATED"/>
    <property type="match status" value="1"/>
</dbReference>
<evidence type="ECO:0000313" key="4">
    <source>
        <dbReference type="Proteomes" id="UP000024332"/>
    </source>
</evidence>
<dbReference type="InterPro" id="IPR048907">
    <property type="entry name" value="WHD_MCM_arc"/>
</dbReference>
<evidence type="ECO:0000313" key="3">
    <source>
        <dbReference type="EMBL" id="EZQ09975.1"/>
    </source>
</evidence>
<name>A0A031LQE4_9CREN</name>
<dbReference type="InterPro" id="IPR036388">
    <property type="entry name" value="WH-like_DNA-bd_sf"/>
</dbReference>
<dbReference type="RefSeq" id="WP_048099266.1">
    <property type="nucleotide sequence ID" value="NZ_JFZT01000036.1"/>
</dbReference>
<dbReference type="Proteomes" id="UP000024332">
    <property type="component" value="Unassembled WGS sequence"/>
</dbReference>
<protein>
    <submittedName>
        <fullName evidence="3">ATPase</fullName>
    </submittedName>
</protein>
<keyword evidence="4" id="KW-1185">Reference proteome</keyword>
<dbReference type="AlphaFoldDB" id="A0A031LQE4"/>
<dbReference type="Gene3D" id="3.40.50.300">
    <property type="entry name" value="P-loop containing nucleotide triphosphate hydrolases"/>
    <property type="match status" value="1"/>
</dbReference>
<gene>
    <name evidence="3" type="ORF">CM19_04860</name>
</gene>
<dbReference type="STRING" id="1160895.CM19_04860"/>
<dbReference type="EMBL" id="JFZT01000036">
    <property type="protein sequence ID" value="EZQ09975.1"/>
    <property type="molecule type" value="Genomic_DNA"/>
</dbReference>
<dbReference type="OrthoDB" id="132045at2157"/>
<feature type="domain" description="ATPase" evidence="1">
    <location>
        <begin position="15"/>
        <end position="241"/>
    </location>
</feature>
<dbReference type="SUPFAM" id="SSF46785">
    <property type="entry name" value="Winged helix' DNA-binding domain"/>
    <property type="match status" value="1"/>
</dbReference>
<comment type="caution">
    <text evidence="3">The sequence shown here is derived from an EMBL/GenBank/DDBJ whole genome shotgun (WGS) entry which is preliminary data.</text>
</comment>
<dbReference type="Pfam" id="PF01637">
    <property type="entry name" value="ATPase_2"/>
    <property type="match status" value="1"/>
</dbReference>
<dbReference type="Pfam" id="PF21100">
    <property type="entry name" value="WHD_MCM"/>
    <property type="match status" value="1"/>
</dbReference>
<dbReference type="InterPro" id="IPR036390">
    <property type="entry name" value="WH_DNA-bd_sf"/>
</dbReference>
<evidence type="ECO:0000259" key="2">
    <source>
        <dbReference type="Pfam" id="PF21100"/>
    </source>
</evidence>
<organism evidence="3 4">
    <name type="scientific">Candidatus Acidianus copahuensis</name>
    <dbReference type="NCBI Taxonomy" id="1160895"/>
    <lineage>
        <taxon>Archaea</taxon>
        <taxon>Thermoproteota</taxon>
        <taxon>Thermoprotei</taxon>
        <taxon>Sulfolobales</taxon>
        <taxon>Sulfolobaceae</taxon>
        <taxon>Acidianus</taxon>
    </lineage>
</organism>